<keyword evidence="2" id="KW-1185">Reference proteome</keyword>
<evidence type="ECO:0000313" key="2">
    <source>
        <dbReference type="Proteomes" id="UP001177260"/>
    </source>
</evidence>
<reference evidence="1 2" key="1">
    <citation type="journal article" date="2023" name="ACS Omega">
        <title>Identification of the Neoaspergillic Acid Biosynthesis Gene Cluster by Establishing an In Vitro CRISPR-Ribonucleoprotein Genetic System in Aspergillus melleus.</title>
        <authorList>
            <person name="Yuan B."/>
            <person name="Grau M.F."/>
            <person name="Murata R.M."/>
            <person name="Torok T."/>
            <person name="Venkateswaran K."/>
            <person name="Stajich J.E."/>
            <person name="Wang C.C.C."/>
        </authorList>
    </citation>
    <scope>NUCLEOTIDE SEQUENCE [LARGE SCALE GENOMIC DNA]</scope>
    <source>
        <strain evidence="1 2">IMV 1140</strain>
    </source>
</reference>
<comment type="caution">
    <text evidence="1">The sequence shown here is derived from an EMBL/GenBank/DDBJ whole genome shotgun (WGS) entry which is preliminary data.</text>
</comment>
<dbReference type="EMBL" id="JAOPJF010000028">
    <property type="protein sequence ID" value="KAK1144816.1"/>
    <property type="molecule type" value="Genomic_DNA"/>
</dbReference>
<gene>
    <name evidence="1" type="ORF">N8T08_004828</name>
</gene>
<organism evidence="1 2">
    <name type="scientific">Aspergillus melleus</name>
    <dbReference type="NCBI Taxonomy" id="138277"/>
    <lineage>
        <taxon>Eukaryota</taxon>
        <taxon>Fungi</taxon>
        <taxon>Dikarya</taxon>
        <taxon>Ascomycota</taxon>
        <taxon>Pezizomycotina</taxon>
        <taxon>Eurotiomycetes</taxon>
        <taxon>Eurotiomycetidae</taxon>
        <taxon>Eurotiales</taxon>
        <taxon>Aspergillaceae</taxon>
        <taxon>Aspergillus</taxon>
        <taxon>Aspergillus subgen. Circumdati</taxon>
    </lineage>
</organism>
<name>A0ACC3B341_9EURO</name>
<sequence>MMVCPARDGKPDRVLWIDFDSAQLLPEDDLSPLQKMWLQDEIELVDYLVKNLPEDYLREGKLDRTWDYYFMRE</sequence>
<protein>
    <submittedName>
        <fullName evidence="1">Uncharacterized protein</fullName>
    </submittedName>
</protein>
<evidence type="ECO:0000313" key="1">
    <source>
        <dbReference type="EMBL" id="KAK1144816.1"/>
    </source>
</evidence>
<proteinExistence type="predicted"/>
<dbReference type="Proteomes" id="UP001177260">
    <property type="component" value="Unassembled WGS sequence"/>
</dbReference>
<accession>A0ACC3B341</accession>